<feature type="non-terminal residue" evidence="1">
    <location>
        <position position="1"/>
    </location>
</feature>
<feature type="non-terminal residue" evidence="1">
    <location>
        <position position="174"/>
    </location>
</feature>
<evidence type="ECO:0000313" key="1">
    <source>
        <dbReference type="EMBL" id="RMZ97303.1"/>
    </source>
</evidence>
<sequence>AADRAHQLIFVQADAPHDAAAAAAVQRQQIANKLARLQVPELDSAVVGRRHHELVTEGETRDRAHVLIAPSERVQTLTGGQRPDLDGGVGIAGHERVSPDLHAAGQRVVPGQLVHDRPRLHVPHYYGGVQRSGHDPCAVEQQRVHAIYVSLEHVHTLVAKRVPDADREVVRARH</sequence>
<dbReference type="Proteomes" id="UP000276133">
    <property type="component" value="Unassembled WGS sequence"/>
</dbReference>
<keyword evidence="2" id="KW-1185">Reference proteome</keyword>
<accession>A0A3M7PE59</accession>
<comment type="caution">
    <text evidence="1">The sequence shown here is derived from an EMBL/GenBank/DDBJ whole genome shotgun (WGS) entry which is preliminary data.</text>
</comment>
<dbReference type="OrthoDB" id="10653655at2759"/>
<organism evidence="1 2">
    <name type="scientific">Brachionus plicatilis</name>
    <name type="common">Marine rotifer</name>
    <name type="synonym">Brachionus muelleri</name>
    <dbReference type="NCBI Taxonomy" id="10195"/>
    <lineage>
        <taxon>Eukaryota</taxon>
        <taxon>Metazoa</taxon>
        <taxon>Spiralia</taxon>
        <taxon>Gnathifera</taxon>
        <taxon>Rotifera</taxon>
        <taxon>Eurotatoria</taxon>
        <taxon>Monogononta</taxon>
        <taxon>Pseudotrocha</taxon>
        <taxon>Ploima</taxon>
        <taxon>Brachionidae</taxon>
        <taxon>Brachionus</taxon>
    </lineage>
</organism>
<dbReference type="EMBL" id="REGN01011503">
    <property type="protein sequence ID" value="RMZ97303.1"/>
    <property type="molecule type" value="Genomic_DNA"/>
</dbReference>
<reference evidence="1 2" key="1">
    <citation type="journal article" date="2018" name="Sci. Rep.">
        <title>Genomic signatures of local adaptation to the degree of environmental predictability in rotifers.</title>
        <authorList>
            <person name="Franch-Gras L."/>
            <person name="Hahn C."/>
            <person name="Garcia-Roger E.M."/>
            <person name="Carmona M.J."/>
            <person name="Serra M."/>
            <person name="Gomez A."/>
        </authorList>
    </citation>
    <scope>NUCLEOTIDE SEQUENCE [LARGE SCALE GENOMIC DNA]</scope>
    <source>
        <strain evidence="1">HYR1</strain>
    </source>
</reference>
<evidence type="ECO:0000313" key="2">
    <source>
        <dbReference type="Proteomes" id="UP000276133"/>
    </source>
</evidence>
<protein>
    <submittedName>
        <fullName evidence="1">Uncharacterized protein</fullName>
    </submittedName>
</protein>
<gene>
    <name evidence="1" type="ORF">BpHYR1_023850</name>
</gene>
<dbReference type="AlphaFoldDB" id="A0A3M7PE59"/>
<name>A0A3M7PE59_BRAPC</name>
<proteinExistence type="predicted"/>